<dbReference type="Proteomes" id="UP000218041">
    <property type="component" value="Unassembled WGS sequence"/>
</dbReference>
<feature type="transmembrane region" description="Helical" evidence="1">
    <location>
        <begin position="71"/>
        <end position="92"/>
    </location>
</feature>
<keyword evidence="1" id="KW-0472">Membrane</keyword>
<name>A0A269PBN6_9CORY</name>
<sequence length="101" mass="11319">MAIFGAILYALVGLYSFVVILRVIIEMVESFSRHFDPPHWFMVAGEAIFVVTDPPVKALRRMIPPLRMSNGIGFDLSVIVLFVVLVVVQMVIRATLITPFV</sequence>
<dbReference type="Pfam" id="PF02325">
    <property type="entry name" value="CCB3_YggT"/>
    <property type="match status" value="1"/>
</dbReference>
<dbReference type="EMBL" id="NQMQ01000018">
    <property type="protein sequence ID" value="PAJ69117.1"/>
    <property type="molecule type" value="Genomic_DNA"/>
</dbReference>
<keyword evidence="1" id="KW-0812">Transmembrane</keyword>
<evidence type="ECO:0000313" key="4">
    <source>
        <dbReference type="Proteomes" id="UP000215771"/>
    </source>
</evidence>
<evidence type="ECO:0000313" key="5">
    <source>
        <dbReference type="Proteomes" id="UP000218041"/>
    </source>
</evidence>
<dbReference type="Proteomes" id="UP000215771">
    <property type="component" value="Unassembled WGS sequence"/>
</dbReference>
<evidence type="ECO:0000256" key="1">
    <source>
        <dbReference type="SAM" id="Phobius"/>
    </source>
</evidence>
<reference evidence="2 4" key="2">
    <citation type="submission" date="2017-08" db="EMBL/GenBank/DDBJ databases">
        <authorList>
            <person name="de Groot N.N."/>
        </authorList>
    </citation>
    <scope>NUCLEOTIDE SEQUENCE [LARGE SCALE GENOMIC DNA]</scope>
    <source>
        <strain evidence="2 4">NBT06-6</strain>
    </source>
</reference>
<dbReference type="InterPro" id="IPR003425">
    <property type="entry name" value="CCB3/YggT"/>
</dbReference>
<evidence type="ECO:0000313" key="2">
    <source>
        <dbReference type="EMBL" id="PAJ69117.1"/>
    </source>
</evidence>
<feature type="transmembrane region" description="Helical" evidence="1">
    <location>
        <begin position="6"/>
        <end position="25"/>
    </location>
</feature>
<proteinExistence type="predicted"/>
<comment type="caution">
    <text evidence="2">The sequence shown here is derived from an EMBL/GenBank/DDBJ whole genome shotgun (WGS) entry which is preliminary data.</text>
</comment>
<reference evidence="3 5" key="1">
    <citation type="submission" date="2017-08" db="EMBL/GenBank/DDBJ databases">
        <title>Whole genome sequences of 6 clinical strains closest to Corynebacterium imitans.</title>
        <authorList>
            <person name="Bernier A.-M."/>
            <person name="Burdz T."/>
            <person name="Bernard K."/>
        </authorList>
    </citation>
    <scope>NUCLEOTIDE SEQUENCE [LARGE SCALE GENOMIC DNA]</scope>
    <source>
        <strain evidence="3 5">NML92-0415</strain>
    </source>
</reference>
<protein>
    <recommendedName>
        <fullName evidence="6">YggT family protein</fullName>
    </recommendedName>
</protein>
<dbReference type="AlphaFoldDB" id="A0A269PBN6"/>
<accession>A0A269PBN6</accession>
<evidence type="ECO:0000313" key="3">
    <source>
        <dbReference type="EMBL" id="PAT10422.1"/>
    </source>
</evidence>
<keyword evidence="1" id="KW-1133">Transmembrane helix</keyword>
<dbReference type="RefSeq" id="WP_095278043.1">
    <property type="nucleotide sequence ID" value="NZ_CP047655.1"/>
</dbReference>
<evidence type="ECO:0008006" key="6">
    <source>
        <dbReference type="Google" id="ProtNLM"/>
    </source>
</evidence>
<dbReference type="EMBL" id="NSGP01000007">
    <property type="protein sequence ID" value="PAT10422.1"/>
    <property type="molecule type" value="Genomic_DNA"/>
</dbReference>
<gene>
    <name evidence="2" type="ORF">CIG21_08425</name>
    <name evidence="3" type="ORF">CKJ80_06355</name>
</gene>
<organism evidence="2 4">
    <name type="scientific">Corynebacterium hadale</name>
    <dbReference type="NCBI Taxonomy" id="2026255"/>
    <lineage>
        <taxon>Bacteria</taxon>
        <taxon>Bacillati</taxon>
        <taxon>Actinomycetota</taxon>
        <taxon>Actinomycetes</taxon>
        <taxon>Mycobacteriales</taxon>
        <taxon>Corynebacteriaceae</taxon>
        <taxon>Corynebacterium</taxon>
    </lineage>
</organism>
<dbReference type="GO" id="GO:0016020">
    <property type="term" value="C:membrane"/>
    <property type="evidence" value="ECO:0007669"/>
    <property type="project" value="InterPro"/>
</dbReference>